<feature type="region of interest" description="Disordered" evidence="16">
    <location>
        <begin position="155"/>
        <end position="183"/>
    </location>
</feature>
<gene>
    <name evidence="18" type="ORF">TrCOL_g10853</name>
</gene>
<dbReference type="Gene3D" id="3.40.1690.20">
    <property type="match status" value="1"/>
</dbReference>
<proteinExistence type="inferred from homology"/>
<dbReference type="PANTHER" id="PTHR43655:SF2">
    <property type="entry name" value="AFG3 LIKE MATRIX AAA PEPTIDASE SUBUNIT 2, ISOFORM A"/>
    <property type="match status" value="1"/>
</dbReference>
<dbReference type="GO" id="GO:0005745">
    <property type="term" value="C:m-AAA complex"/>
    <property type="evidence" value="ECO:0007669"/>
    <property type="project" value="TreeGrafter"/>
</dbReference>
<dbReference type="FunFam" id="1.10.8.60:FF:000019">
    <property type="entry name" value="AFG3-like AAA ATPase 2"/>
    <property type="match status" value="1"/>
</dbReference>
<dbReference type="InterPro" id="IPR037219">
    <property type="entry name" value="Peptidase_M41-like"/>
</dbReference>
<evidence type="ECO:0000256" key="11">
    <source>
        <dbReference type="ARBA" id="ARBA00022840"/>
    </source>
</evidence>
<dbReference type="InterPro" id="IPR041569">
    <property type="entry name" value="AAA_lid_3"/>
</dbReference>
<feature type="region of interest" description="Disordered" evidence="16">
    <location>
        <begin position="790"/>
        <end position="820"/>
    </location>
</feature>
<keyword evidence="8" id="KW-0547">Nucleotide-binding</keyword>
<dbReference type="GO" id="GO:0016887">
    <property type="term" value="F:ATP hydrolysis activity"/>
    <property type="evidence" value="ECO:0007669"/>
    <property type="project" value="InterPro"/>
</dbReference>
<dbReference type="OrthoDB" id="1413014at2759"/>
<dbReference type="GO" id="GO:0005524">
    <property type="term" value="F:ATP binding"/>
    <property type="evidence" value="ECO:0007669"/>
    <property type="project" value="UniProtKB-KW"/>
</dbReference>
<evidence type="ECO:0000313" key="18">
    <source>
        <dbReference type="EMBL" id="GMI35839.1"/>
    </source>
</evidence>
<dbReference type="Gene3D" id="3.40.50.300">
    <property type="entry name" value="P-loop containing nucleotide triphosphate hydrolases"/>
    <property type="match status" value="1"/>
</dbReference>
<comment type="subcellular location">
    <subcellularLocation>
        <location evidence="2">Mitochondrion membrane</location>
        <topology evidence="2">Multi-pass membrane protein</topology>
    </subcellularLocation>
</comment>
<evidence type="ECO:0000256" key="4">
    <source>
        <dbReference type="ARBA" id="ARBA00010550"/>
    </source>
</evidence>
<evidence type="ECO:0000259" key="17">
    <source>
        <dbReference type="SMART" id="SM00382"/>
    </source>
</evidence>
<dbReference type="PROSITE" id="PS00674">
    <property type="entry name" value="AAA"/>
    <property type="match status" value="1"/>
</dbReference>
<feature type="domain" description="AAA+ ATPase" evidence="17">
    <location>
        <begin position="367"/>
        <end position="507"/>
    </location>
</feature>
<dbReference type="GO" id="GO:0004176">
    <property type="term" value="F:ATP-dependent peptidase activity"/>
    <property type="evidence" value="ECO:0007669"/>
    <property type="project" value="InterPro"/>
</dbReference>
<dbReference type="GO" id="GO:0034982">
    <property type="term" value="P:mitochondrial protein processing"/>
    <property type="evidence" value="ECO:0007669"/>
    <property type="project" value="TreeGrafter"/>
</dbReference>
<evidence type="ECO:0000256" key="14">
    <source>
        <dbReference type="ARBA" id="ARBA00023128"/>
    </source>
</evidence>
<sequence>MLQFASRLNARLLNARAPKGFEKFYKPSGGAGKSAKPKDAKGAKTGSEGKKNEPLSAKKINIGGGSSKKGFGSGGPSGGPGNDNGMTQLATLVGLTALIGMTMGGGSGQQGREITYSDFLRTLLPSGEVERIVVMNKNQAKVIMKRGAEGAFKNDNSWNTLSTPAMSKSVTDSSEKDSRASPIDQQAAENLKTGADAWGDQTTMDLSASANDDSKTALNRIMGGGSPNQAMGGQGQITFFFNIGSIDSFERKLENSQLALGIPPGRHIPVQYVSETSWGSEIMKIAPTFLLIGAYLLITRSMAGGGGGGGMGNVFKIGKSNAKKIKKEEISVTFKDVAGCNEAKGEIMEFVDFLQDGTRFSKLGAKIPKGALLCGPPGTGKTLLAKAVAGEAEVPFFSISGSDFIEMFVGVGPSRVRDLFKEARASAPCIVFIDEIDAVGRQRGKGGFSGGNDERENTLNQLLVEMDGFSESSGVVVLAATNRVDILDQALTRPGRFDRQITVDKPDIQGRKEIFEVHLRDIKTKGDPEEYAGRLAGLTPGMAGADIANMCNEAAIVAARRKADNVEMEDFEQASDRVIGGLTSNKLISDKEKEIVAHHEAGHAVAGWFLEHADPLMKVTIVPRSNGALGFAQYLPKEVYLRSREEITDIVCMALAGRAAEQIMFGRVTTGASDDLRRVTGMVYQMIQVYGMDESIGQLSFPKDDSNPYAGNPYSDKTAEAMDAKAKEMVDEAYERTLQLLTTRKEELVKVAELLMLKETISHDDVVDLIGARPFVPDKGYEDYISNRRHGLDGVEEEQEEEEGVADEQDMSEDDGVIKGPLGLASRREEWKI</sequence>
<comment type="cofactor">
    <cofactor evidence="1">
        <name>Zn(2+)</name>
        <dbReference type="ChEBI" id="CHEBI:29105"/>
    </cofactor>
</comment>
<evidence type="ECO:0000256" key="10">
    <source>
        <dbReference type="ARBA" id="ARBA00022833"/>
    </source>
</evidence>
<evidence type="ECO:0000313" key="19">
    <source>
        <dbReference type="Proteomes" id="UP001165065"/>
    </source>
</evidence>
<dbReference type="SUPFAM" id="SSF140990">
    <property type="entry name" value="FtsH protease domain-like"/>
    <property type="match status" value="1"/>
</dbReference>
<comment type="caution">
    <text evidence="18">The sequence shown here is derived from an EMBL/GenBank/DDBJ whole genome shotgun (WGS) entry which is preliminary data.</text>
</comment>
<dbReference type="AlphaFoldDB" id="A0A9W7G7E5"/>
<keyword evidence="13" id="KW-0482">Metalloprotease</keyword>
<evidence type="ECO:0000256" key="1">
    <source>
        <dbReference type="ARBA" id="ARBA00001947"/>
    </source>
</evidence>
<dbReference type="GO" id="GO:0046872">
    <property type="term" value="F:metal ion binding"/>
    <property type="evidence" value="ECO:0007669"/>
    <property type="project" value="UniProtKB-KW"/>
</dbReference>
<keyword evidence="12" id="KW-1133">Transmembrane helix</keyword>
<keyword evidence="9" id="KW-0378">Hydrolase</keyword>
<dbReference type="Proteomes" id="UP001165065">
    <property type="component" value="Unassembled WGS sequence"/>
</dbReference>
<dbReference type="Gene3D" id="1.10.8.60">
    <property type="match status" value="1"/>
</dbReference>
<feature type="compositionally biased region" description="Polar residues" evidence="16">
    <location>
        <begin position="155"/>
        <end position="172"/>
    </location>
</feature>
<name>A0A9W7G7E5_9STRA</name>
<feature type="region of interest" description="Disordered" evidence="16">
    <location>
        <begin position="19"/>
        <end position="86"/>
    </location>
</feature>
<dbReference type="EMBL" id="BRYA01000060">
    <property type="protein sequence ID" value="GMI35839.1"/>
    <property type="molecule type" value="Genomic_DNA"/>
</dbReference>
<evidence type="ECO:0000256" key="7">
    <source>
        <dbReference type="ARBA" id="ARBA00022723"/>
    </source>
</evidence>
<dbReference type="GO" id="GO:0004222">
    <property type="term" value="F:metalloendopeptidase activity"/>
    <property type="evidence" value="ECO:0007669"/>
    <property type="project" value="InterPro"/>
</dbReference>
<comment type="similarity">
    <text evidence="4">In the N-terminal section; belongs to the AAA ATPase family.</text>
</comment>
<dbReference type="PANTHER" id="PTHR43655">
    <property type="entry name" value="ATP-DEPENDENT PROTEASE"/>
    <property type="match status" value="1"/>
</dbReference>
<keyword evidence="11" id="KW-0067">ATP-binding</keyword>
<keyword evidence="15" id="KW-0472">Membrane</keyword>
<keyword evidence="5" id="KW-0645">Protease</keyword>
<dbReference type="Pfam" id="PF01434">
    <property type="entry name" value="Peptidase_M41"/>
    <property type="match status" value="1"/>
</dbReference>
<dbReference type="HAMAP" id="MF_01458">
    <property type="entry name" value="FtsH"/>
    <property type="match status" value="1"/>
</dbReference>
<evidence type="ECO:0000256" key="3">
    <source>
        <dbReference type="ARBA" id="ARBA00010044"/>
    </source>
</evidence>
<evidence type="ECO:0000256" key="8">
    <source>
        <dbReference type="ARBA" id="ARBA00022741"/>
    </source>
</evidence>
<dbReference type="Pfam" id="PF00004">
    <property type="entry name" value="AAA"/>
    <property type="match status" value="1"/>
</dbReference>
<evidence type="ECO:0000256" key="16">
    <source>
        <dbReference type="SAM" id="MobiDB-lite"/>
    </source>
</evidence>
<accession>A0A9W7G7E5</accession>
<evidence type="ECO:0000256" key="13">
    <source>
        <dbReference type="ARBA" id="ARBA00023049"/>
    </source>
</evidence>
<dbReference type="SMART" id="SM00382">
    <property type="entry name" value="AAA"/>
    <property type="match status" value="1"/>
</dbReference>
<dbReference type="InterPro" id="IPR003959">
    <property type="entry name" value="ATPase_AAA_core"/>
</dbReference>
<dbReference type="NCBIfam" id="TIGR01241">
    <property type="entry name" value="FtsH_fam"/>
    <property type="match status" value="1"/>
</dbReference>
<dbReference type="FunFam" id="1.20.58.760:FF:000003">
    <property type="entry name" value="AFG3-like AAA ATPase 2"/>
    <property type="match status" value="1"/>
</dbReference>
<organism evidence="18 19">
    <name type="scientific">Triparma columacea</name>
    <dbReference type="NCBI Taxonomy" id="722753"/>
    <lineage>
        <taxon>Eukaryota</taxon>
        <taxon>Sar</taxon>
        <taxon>Stramenopiles</taxon>
        <taxon>Ochrophyta</taxon>
        <taxon>Bolidophyceae</taxon>
        <taxon>Parmales</taxon>
        <taxon>Triparmaceae</taxon>
        <taxon>Triparma</taxon>
    </lineage>
</organism>
<evidence type="ECO:0000256" key="6">
    <source>
        <dbReference type="ARBA" id="ARBA00022692"/>
    </source>
</evidence>
<dbReference type="FunFam" id="3.40.50.300:FF:000001">
    <property type="entry name" value="ATP-dependent zinc metalloprotease FtsH"/>
    <property type="match status" value="1"/>
</dbReference>
<dbReference type="InterPro" id="IPR027417">
    <property type="entry name" value="P-loop_NTPase"/>
</dbReference>
<dbReference type="InterPro" id="IPR003593">
    <property type="entry name" value="AAA+_ATPase"/>
</dbReference>
<dbReference type="InterPro" id="IPR050928">
    <property type="entry name" value="ATP-dep_Zn_Metalloprotease"/>
</dbReference>
<dbReference type="SUPFAM" id="SSF52540">
    <property type="entry name" value="P-loop containing nucleoside triphosphate hydrolases"/>
    <property type="match status" value="1"/>
</dbReference>
<evidence type="ECO:0000256" key="9">
    <source>
        <dbReference type="ARBA" id="ARBA00022801"/>
    </source>
</evidence>
<keyword evidence="19" id="KW-1185">Reference proteome</keyword>
<dbReference type="InterPro" id="IPR005936">
    <property type="entry name" value="FtsH"/>
</dbReference>
<evidence type="ECO:0000256" key="2">
    <source>
        <dbReference type="ARBA" id="ARBA00004225"/>
    </source>
</evidence>
<dbReference type="Gene3D" id="1.20.58.760">
    <property type="entry name" value="Peptidase M41"/>
    <property type="match status" value="1"/>
</dbReference>
<feature type="compositionally biased region" description="Acidic residues" evidence="16">
    <location>
        <begin position="794"/>
        <end position="815"/>
    </location>
</feature>
<comment type="similarity">
    <text evidence="3">In the C-terminal section; belongs to the peptidase M41 family.</text>
</comment>
<dbReference type="CDD" id="cd19501">
    <property type="entry name" value="RecA-like_FtsH"/>
    <property type="match status" value="1"/>
</dbReference>
<protein>
    <recommendedName>
        <fullName evidence="17">AAA+ ATPase domain-containing protein</fullName>
    </recommendedName>
</protein>
<evidence type="ECO:0000256" key="12">
    <source>
        <dbReference type="ARBA" id="ARBA00022989"/>
    </source>
</evidence>
<keyword evidence="6" id="KW-0812">Transmembrane</keyword>
<evidence type="ECO:0000256" key="5">
    <source>
        <dbReference type="ARBA" id="ARBA00022670"/>
    </source>
</evidence>
<dbReference type="InterPro" id="IPR000642">
    <property type="entry name" value="Peptidase_M41"/>
</dbReference>
<reference evidence="19" key="1">
    <citation type="journal article" date="2023" name="Commun. Biol.">
        <title>Genome analysis of Parmales, the sister group of diatoms, reveals the evolutionary specialization of diatoms from phago-mixotrophs to photoautotrophs.</title>
        <authorList>
            <person name="Ban H."/>
            <person name="Sato S."/>
            <person name="Yoshikawa S."/>
            <person name="Yamada K."/>
            <person name="Nakamura Y."/>
            <person name="Ichinomiya M."/>
            <person name="Sato N."/>
            <person name="Blanc-Mathieu R."/>
            <person name="Endo H."/>
            <person name="Kuwata A."/>
            <person name="Ogata H."/>
        </authorList>
    </citation>
    <scope>NUCLEOTIDE SEQUENCE [LARGE SCALE GENOMIC DNA]</scope>
</reference>
<dbReference type="InterPro" id="IPR003960">
    <property type="entry name" value="ATPase_AAA_CS"/>
</dbReference>
<keyword evidence="7" id="KW-0479">Metal-binding</keyword>
<feature type="compositionally biased region" description="Basic and acidic residues" evidence="16">
    <location>
        <begin position="36"/>
        <end position="53"/>
    </location>
</feature>
<feature type="compositionally biased region" description="Gly residues" evidence="16">
    <location>
        <begin position="62"/>
        <end position="82"/>
    </location>
</feature>
<evidence type="ECO:0000256" key="15">
    <source>
        <dbReference type="ARBA" id="ARBA00023136"/>
    </source>
</evidence>
<dbReference type="Pfam" id="PF17862">
    <property type="entry name" value="AAA_lid_3"/>
    <property type="match status" value="1"/>
</dbReference>
<keyword evidence="14" id="KW-0496">Mitochondrion</keyword>
<keyword evidence="10" id="KW-0862">Zinc</keyword>